<accession>A0A8J3U0L4</accession>
<proteinExistence type="predicted"/>
<feature type="signal peptide" evidence="1">
    <location>
        <begin position="1"/>
        <end position="32"/>
    </location>
</feature>
<dbReference type="RefSeq" id="WP_239114538.1">
    <property type="nucleotide sequence ID" value="NZ_BOOO01000055.1"/>
</dbReference>
<evidence type="ECO:0000313" key="2">
    <source>
        <dbReference type="EMBL" id="GII34722.1"/>
    </source>
</evidence>
<keyword evidence="1" id="KW-0732">Signal</keyword>
<dbReference type="Proteomes" id="UP000650628">
    <property type="component" value="Unassembled WGS sequence"/>
</dbReference>
<evidence type="ECO:0000256" key="1">
    <source>
        <dbReference type="SAM" id="SignalP"/>
    </source>
</evidence>
<evidence type="ECO:0008006" key="4">
    <source>
        <dbReference type="Google" id="ProtNLM"/>
    </source>
</evidence>
<comment type="caution">
    <text evidence="2">The sequence shown here is derived from an EMBL/GenBank/DDBJ whole genome shotgun (WGS) entry which is preliminary data.</text>
</comment>
<dbReference type="EMBL" id="BOOO01000055">
    <property type="protein sequence ID" value="GII34722.1"/>
    <property type="molecule type" value="Genomic_DNA"/>
</dbReference>
<protein>
    <recommendedName>
        <fullName evidence="4">Enoyl reductase</fullName>
    </recommendedName>
</protein>
<keyword evidence="3" id="KW-1185">Reference proteome</keyword>
<evidence type="ECO:0000313" key="3">
    <source>
        <dbReference type="Proteomes" id="UP000650628"/>
    </source>
</evidence>
<sequence length="326" mass="34330">MSTERTRRGRLPRSRRFLLVSLLAGASLTVAAAGDPGGPQGGGYQDGRTAGVTLENSSIRLSGNGLGGSADGYRVPRPCWYEPGKSAEEMLQSQEDVKDWWIRTNPGSTAEQFDEFLKQYKDKVGQPGKWWSPAYNSADPGGMSCWAGLEGALWVPQGTTPPGGITAEELLQIARAALTVPEPTIHLNPDAKSYVNLPTWVWLDGIGATTRSVTATLPGVMSATVTATLNRTEVGSEPGAPLAETRNACGTTGKRDQSGGFTCGVKYLHSSADPSMGGKAYQLTVTTVWDVTGASTGGVVGLAFAPVEVTVERGVTVGEVQSTVRR</sequence>
<feature type="chain" id="PRO_5038845525" description="Enoyl reductase" evidence="1">
    <location>
        <begin position="33"/>
        <end position="326"/>
    </location>
</feature>
<gene>
    <name evidence="2" type="ORF">Pmi06nite_81640</name>
</gene>
<dbReference type="AlphaFoldDB" id="A0A8J3U0L4"/>
<reference evidence="2 3" key="1">
    <citation type="submission" date="2021-01" db="EMBL/GenBank/DDBJ databases">
        <title>Whole genome shotgun sequence of Planotetraspora mira NBRC 15435.</title>
        <authorList>
            <person name="Komaki H."/>
            <person name="Tamura T."/>
        </authorList>
    </citation>
    <scope>NUCLEOTIDE SEQUENCE [LARGE SCALE GENOMIC DNA]</scope>
    <source>
        <strain evidence="2 3">NBRC 15435</strain>
    </source>
</reference>
<organism evidence="2 3">
    <name type="scientific">Planotetraspora mira</name>
    <dbReference type="NCBI Taxonomy" id="58121"/>
    <lineage>
        <taxon>Bacteria</taxon>
        <taxon>Bacillati</taxon>
        <taxon>Actinomycetota</taxon>
        <taxon>Actinomycetes</taxon>
        <taxon>Streptosporangiales</taxon>
        <taxon>Streptosporangiaceae</taxon>
        <taxon>Planotetraspora</taxon>
    </lineage>
</organism>
<name>A0A8J3U0L4_9ACTN</name>